<name>A0A813UGE2_9BILA</name>
<dbReference type="PROSITE" id="PS00108">
    <property type="entry name" value="PROTEIN_KINASE_ST"/>
    <property type="match status" value="1"/>
</dbReference>
<dbReference type="InterPro" id="IPR000719">
    <property type="entry name" value="Prot_kinase_dom"/>
</dbReference>
<feature type="domain" description="Protein kinase" evidence="1">
    <location>
        <begin position="76"/>
        <end position="349"/>
    </location>
</feature>
<organism evidence="2 3">
    <name type="scientific">Brachionus calyciflorus</name>
    <dbReference type="NCBI Taxonomy" id="104777"/>
    <lineage>
        <taxon>Eukaryota</taxon>
        <taxon>Metazoa</taxon>
        <taxon>Spiralia</taxon>
        <taxon>Gnathifera</taxon>
        <taxon>Rotifera</taxon>
        <taxon>Eurotatoria</taxon>
        <taxon>Monogononta</taxon>
        <taxon>Pseudotrocha</taxon>
        <taxon>Ploima</taxon>
        <taxon>Brachionidae</taxon>
        <taxon>Brachionus</taxon>
    </lineage>
</organism>
<dbReference type="Pfam" id="PF07714">
    <property type="entry name" value="PK_Tyr_Ser-Thr"/>
    <property type="match status" value="1"/>
</dbReference>
<dbReference type="InterPro" id="IPR008271">
    <property type="entry name" value="Ser/Thr_kinase_AS"/>
</dbReference>
<dbReference type="SUPFAM" id="SSF56112">
    <property type="entry name" value="Protein kinase-like (PK-like)"/>
    <property type="match status" value="1"/>
</dbReference>
<accession>A0A813UGE2</accession>
<dbReference type="Proteomes" id="UP000663879">
    <property type="component" value="Unassembled WGS sequence"/>
</dbReference>
<comment type="caution">
    <text evidence="2">The sequence shown here is derived from an EMBL/GenBank/DDBJ whole genome shotgun (WGS) entry which is preliminary data.</text>
</comment>
<dbReference type="PANTHER" id="PTHR44329:SF262">
    <property type="entry name" value="RAF HOMOLOG SERINE_THREONINE-PROTEIN KINASE RAF"/>
    <property type="match status" value="1"/>
</dbReference>
<dbReference type="PROSITE" id="PS50011">
    <property type="entry name" value="PROTEIN_KINASE_DOM"/>
    <property type="match status" value="1"/>
</dbReference>
<gene>
    <name evidence="2" type="ORF">OXX778_LOCUS7698</name>
</gene>
<proteinExistence type="predicted"/>
<dbReference type="GO" id="GO:0004709">
    <property type="term" value="F:MAP kinase kinase kinase activity"/>
    <property type="evidence" value="ECO:0007669"/>
    <property type="project" value="TreeGrafter"/>
</dbReference>
<dbReference type="InterPro" id="IPR011009">
    <property type="entry name" value="Kinase-like_dom_sf"/>
</dbReference>
<dbReference type="EMBL" id="CAJNOC010001002">
    <property type="protein sequence ID" value="CAF0825566.1"/>
    <property type="molecule type" value="Genomic_DNA"/>
</dbReference>
<dbReference type="GO" id="GO:0005524">
    <property type="term" value="F:ATP binding"/>
    <property type="evidence" value="ECO:0007669"/>
    <property type="project" value="InterPro"/>
</dbReference>
<dbReference type="SMART" id="SM00220">
    <property type="entry name" value="S_TKc"/>
    <property type="match status" value="1"/>
</dbReference>
<dbReference type="InterPro" id="IPR001245">
    <property type="entry name" value="Ser-Thr/Tyr_kinase_cat_dom"/>
</dbReference>
<sequence>MHSFKLDKNQIKQRSPLKSIEEAFTDDDSINLDSIEFSTYLDNLLEKENSLIEKIQGSFESQSYDVPIFQLSDLEVDENTKIKYGSTSTVQKAFILNQNLPVAVKKYKLKNTESFKNEIKILKKISHENVLRLIGVMNDQNDSIITDWCSGPNLYEFLNSKHEDCYDKSNMFELMDIAYQISNAMDYLHSLRILHRDLKSKNVFLTESKNSENGLAHWQVKIGDFNLAICLDDANVQKIQTRCEGSYYWMAPEIINKKYNDQVINNPYTFKSDVYSFGIIMYELITGNLPFKDLDPMVMVLKVGRRSLKLDPRPIPNTPKGAVEIVKICTDSNRDIRPDFKDIKSQLFLIKNESSRNPLKKI</sequence>
<dbReference type="InterPro" id="IPR051681">
    <property type="entry name" value="Ser/Thr_Kinases-Pseudokinases"/>
</dbReference>
<keyword evidence="3" id="KW-1185">Reference proteome</keyword>
<evidence type="ECO:0000313" key="2">
    <source>
        <dbReference type="EMBL" id="CAF0825566.1"/>
    </source>
</evidence>
<dbReference type="PANTHER" id="PTHR44329">
    <property type="entry name" value="SERINE/THREONINE-PROTEIN KINASE TNNI3K-RELATED"/>
    <property type="match status" value="1"/>
</dbReference>
<evidence type="ECO:0000313" key="3">
    <source>
        <dbReference type="Proteomes" id="UP000663879"/>
    </source>
</evidence>
<dbReference type="OrthoDB" id="774951at2759"/>
<reference evidence="2" key="1">
    <citation type="submission" date="2021-02" db="EMBL/GenBank/DDBJ databases">
        <authorList>
            <person name="Nowell W R."/>
        </authorList>
    </citation>
    <scope>NUCLEOTIDE SEQUENCE</scope>
    <source>
        <strain evidence="2">Ploen Becks lab</strain>
    </source>
</reference>
<dbReference type="AlphaFoldDB" id="A0A813UGE2"/>
<dbReference type="Gene3D" id="1.10.510.10">
    <property type="entry name" value="Transferase(Phosphotransferase) domain 1"/>
    <property type="match status" value="1"/>
</dbReference>
<evidence type="ECO:0000259" key="1">
    <source>
        <dbReference type="PROSITE" id="PS50011"/>
    </source>
</evidence>
<protein>
    <recommendedName>
        <fullName evidence="1">Protein kinase domain-containing protein</fullName>
    </recommendedName>
</protein>